<accession>A0A8S5Q109</accession>
<name>A0A8S5Q109_9CAUD</name>
<evidence type="ECO:0000313" key="1">
    <source>
        <dbReference type="EMBL" id="DAE12680.1"/>
    </source>
</evidence>
<proteinExistence type="predicted"/>
<sequence>MTQPEINNKPTTIVAFDASYVLVAIFKSISEAATLTGTIRQSLIKAAYGDIISVNKRYWRVVPPDFQIEPDDVGHLTLFEFDAAIGEDRKIYSTRKMLKNSVMLESEYLVLKSNTSK</sequence>
<reference evidence="1" key="1">
    <citation type="journal article" date="2021" name="Proc. Natl. Acad. Sci. U.S.A.">
        <title>A Catalog of Tens of Thousands of Viruses from Human Metagenomes Reveals Hidden Associations with Chronic Diseases.</title>
        <authorList>
            <person name="Tisza M.J."/>
            <person name="Buck C.B."/>
        </authorList>
    </citation>
    <scope>NUCLEOTIDE SEQUENCE</scope>
    <source>
        <strain evidence="1">CtOCb13</strain>
    </source>
</reference>
<dbReference type="EMBL" id="BK015555">
    <property type="protein sequence ID" value="DAE12680.1"/>
    <property type="molecule type" value="Genomic_DNA"/>
</dbReference>
<protein>
    <submittedName>
        <fullName evidence="1">Uncharacterized protein</fullName>
    </submittedName>
</protein>
<organism evidence="1">
    <name type="scientific">Siphoviridae sp. ctOCb13</name>
    <dbReference type="NCBI Taxonomy" id="2825477"/>
    <lineage>
        <taxon>Viruses</taxon>
        <taxon>Duplodnaviria</taxon>
        <taxon>Heunggongvirae</taxon>
        <taxon>Uroviricota</taxon>
        <taxon>Caudoviricetes</taxon>
    </lineage>
</organism>